<feature type="region of interest" description="Disordered" evidence="5">
    <location>
        <begin position="1"/>
        <end position="93"/>
    </location>
</feature>
<dbReference type="OrthoDB" id="411372at2759"/>
<keyword evidence="1 4" id="KW-0479">Metal-binding</keyword>
<reference evidence="7 8" key="1">
    <citation type="submission" date="2019-04" db="EMBL/GenBank/DDBJ databases">
        <title>Comparative genomics and transcriptomics to analyze fruiting body development in filamentous ascomycetes.</title>
        <authorList>
            <consortium name="DOE Joint Genome Institute"/>
            <person name="Lutkenhaus R."/>
            <person name="Traeger S."/>
            <person name="Breuer J."/>
            <person name="Kuo A."/>
            <person name="Lipzen A."/>
            <person name="Pangilinan J."/>
            <person name="Dilworth D."/>
            <person name="Sandor L."/>
            <person name="Poggeler S."/>
            <person name="Barry K."/>
            <person name="Grigoriev I.V."/>
            <person name="Nowrousian M."/>
        </authorList>
    </citation>
    <scope>NUCLEOTIDE SEQUENCE [LARGE SCALE GENOMIC DNA]</scope>
    <source>
        <strain evidence="7 8">CBS 389.68</strain>
    </source>
</reference>
<dbReference type="GO" id="GO:0000209">
    <property type="term" value="P:protein polyubiquitination"/>
    <property type="evidence" value="ECO:0007669"/>
    <property type="project" value="InterPro"/>
</dbReference>
<dbReference type="GO" id="GO:0061630">
    <property type="term" value="F:ubiquitin protein ligase activity"/>
    <property type="evidence" value="ECO:0007669"/>
    <property type="project" value="InterPro"/>
</dbReference>
<keyword evidence="2 4" id="KW-0863">Zinc-finger</keyword>
<protein>
    <recommendedName>
        <fullName evidence="6">C3H1-type domain-containing protein</fullName>
    </recommendedName>
</protein>
<feature type="compositionally biased region" description="Polar residues" evidence="5">
    <location>
        <begin position="406"/>
        <end position="419"/>
    </location>
</feature>
<feature type="compositionally biased region" description="Basic and acidic residues" evidence="5">
    <location>
        <begin position="392"/>
        <end position="403"/>
    </location>
</feature>
<dbReference type="InterPro" id="IPR000571">
    <property type="entry name" value="Znf_CCCH"/>
</dbReference>
<evidence type="ECO:0000259" key="6">
    <source>
        <dbReference type="PROSITE" id="PS50103"/>
    </source>
</evidence>
<dbReference type="EMBL" id="ML220126">
    <property type="protein sequence ID" value="TGZ80249.1"/>
    <property type="molecule type" value="Genomic_DNA"/>
</dbReference>
<keyword evidence="3 4" id="KW-0862">Zinc</keyword>
<feature type="compositionally biased region" description="Low complexity" evidence="5">
    <location>
        <begin position="1"/>
        <end position="32"/>
    </location>
</feature>
<feature type="zinc finger region" description="C3H1-type" evidence="4">
    <location>
        <begin position="124"/>
        <end position="151"/>
    </location>
</feature>
<evidence type="ECO:0000256" key="1">
    <source>
        <dbReference type="ARBA" id="ARBA00022723"/>
    </source>
</evidence>
<dbReference type="Gene3D" id="4.10.1000.10">
    <property type="entry name" value="Zinc finger, CCCH-type"/>
    <property type="match status" value="1"/>
</dbReference>
<dbReference type="InterPro" id="IPR045072">
    <property type="entry name" value="MKRN-like"/>
</dbReference>
<feature type="zinc finger region" description="C3H1-type" evidence="4">
    <location>
        <begin position="95"/>
        <end position="122"/>
    </location>
</feature>
<dbReference type="Proteomes" id="UP000298138">
    <property type="component" value="Unassembled WGS sequence"/>
</dbReference>
<gene>
    <name evidence="7" type="ORF">EX30DRAFT_64783</name>
</gene>
<dbReference type="InterPro" id="IPR036855">
    <property type="entry name" value="Znf_CCCH_sf"/>
</dbReference>
<dbReference type="AlphaFoldDB" id="A0A4S2MUI2"/>
<dbReference type="PANTHER" id="PTHR11224">
    <property type="entry name" value="MAKORIN-RELATED"/>
    <property type="match status" value="1"/>
</dbReference>
<feature type="compositionally biased region" description="Polar residues" evidence="5">
    <location>
        <begin position="513"/>
        <end position="524"/>
    </location>
</feature>
<dbReference type="PANTHER" id="PTHR11224:SF10">
    <property type="entry name" value="IP09428P-RELATED"/>
    <property type="match status" value="1"/>
</dbReference>
<keyword evidence="8" id="KW-1185">Reference proteome</keyword>
<sequence length="584" mass="62058">MLAANPTPAEAAAAVASAPPRPPANQQQPQRPTDINRRSLSSTQLVPGQIPIPPVSNGAVPTPVPPKGPLGHPVPPAGPGMPPFDASRSPPGSKNLKHVPCKFFRQGACQAGKACPFSHSTDPSTESAPCKYFSKGNCKFGQKCALAHILPDGRRVNRPHHGGGHLSFHRMDPGYANHRSALHNSLMQANSGNVSQHTPNHSLGGRDEFPPLPGAQPIPQINRDSQASIQDPQFTSPRNEIALSSSTRTLGPLDATLPASIDRYDYSYFAKHGPFASSVPNTFGVDSPPPSLPNSVRGEATIHALRKSAFGEEDSVDELSRSGGLGSFSERLLHSAIRPRPKIYSSSYAGPHMMSGFGASRGLNATNDDDDDVLAFEEDLVPGSLTDLLTDRERHRRQSRADEDAVSSSFRNSFKSPTSGDAFGSPPVGSPGSWGPIINRHMREDDQHISGLGHVGSPLRNSFLMSETHSASRPIIRPSGSSVSALTQSLKTTHLNGGESAPAVLGEGIRASSKQIERTTSSPRLGSGKLVPAIDEEPETQFDLEVEETGPTKQVGGFSTVALSQRSAAYGFEVHGRFYDSGRS</sequence>
<evidence type="ECO:0000313" key="7">
    <source>
        <dbReference type="EMBL" id="TGZ80249.1"/>
    </source>
</evidence>
<dbReference type="InParanoid" id="A0A4S2MUI2"/>
<dbReference type="PROSITE" id="PS50103">
    <property type="entry name" value="ZF_C3H1"/>
    <property type="match status" value="2"/>
</dbReference>
<feature type="domain" description="C3H1-type" evidence="6">
    <location>
        <begin position="124"/>
        <end position="151"/>
    </location>
</feature>
<dbReference type="GO" id="GO:0008270">
    <property type="term" value="F:zinc ion binding"/>
    <property type="evidence" value="ECO:0007669"/>
    <property type="project" value="UniProtKB-KW"/>
</dbReference>
<accession>A0A4S2MUI2</accession>
<feature type="region of interest" description="Disordered" evidence="5">
    <location>
        <begin position="513"/>
        <end position="533"/>
    </location>
</feature>
<feature type="region of interest" description="Disordered" evidence="5">
    <location>
        <begin position="392"/>
        <end position="429"/>
    </location>
</feature>
<dbReference type="SUPFAM" id="SSF90229">
    <property type="entry name" value="CCCH zinc finger"/>
    <property type="match status" value="1"/>
</dbReference>
<name>A0A4S2MUI2_9PEZI</name>
<feature type="domain" description="C3H1-type" evidence="6">
    <location>
        <begin position="95"/>
        <end position="122"/>
    </location>
</feature>
<dbReference type="SMART" id="SM00356">
    <property type="entry name" value="ZnF_C3H1"/>
    <property type="match status" value="2"/>
</dbReference>
<organism evidence="7 8">
    <name type="scientific">Ascodesmis nigricans</name>
    <dbReference type="NCBI Taxonomy" id="341454"/>
    <lineage>
        <taxon>Eukaryota</taxon>
        <taxon>Fungi</taxon>
        <taxon>Dikarya</taxon>
        <taxon>Ascomycota</taxon>
        <taxon>Pezizomycotina</taxon>
        <taxon>Pezizomycetes</taxon>
        <taxon>Pezizales</taxon>
        <taxon>Ascodesmidaceae</taxon>
        <taxon>Ascodesmis</taxon>
    </lineage>
</organism>
<feature type="compositionally biased region" description="Pro residues" evidence="5">
    <location>
        <begin position="62"/>
        <end position="82"/>
    </location>
</feature>
<dbReference type="Pfam" id="PF00642">
    <property type="entry name" value="zf-CCCH"/>
    <property type="match status" value="1"/>
</dbReference>
<proteinExistence type="predicted"/>
<evidence type="ECO:0000256" key="5">
    <source>
        <dbReference type="SAM" id="MobiDB-lite"/>
    </source>
</evidence>
<dbReference type="STRING" id="341454.A0A4S2MUI2"/>
<evidence type="ECO:0000313" key="8">
    <source>
        <dbReference type="Proteomes" id="UP000298138"/>
    </source>
</evidence>
<evidence type="ECO:0000256" key="2">
    <source>
        <dbReference type="ARBA" id="ARBA00022771"/>
    </source>
</evidence>
<evidence type="ECO:0000256" key="3">
    <source>
        <dbReference type="ARBA" id="ARBA00022833"/>
    </source>
</evidence>
<evidence type="ECO:0000256" key="4">
    <source>
        <dbReference type="PROSITE-ProRule" id="PRU00723"/>
    </source>
</evidence>